<dbReference type="GO" id="GO:0016787">
    <property type="term" value="F:hydrolase activity"/>
    <property type="evidence" value="ECO:0007669"/>
    <property type="project" value="UniProtKB-KW"/>
</dbReference>
<dbReference type="Proteomes" id="UP000075221">
    <property type="component" value="Chromosome"/>
</dbReference>
<dbReference type="EMBL" id="CP014352">
    <property type="protein sequence ID" value="AMS04503.1"/>
    <property type="molecule type" value="Genomic_DNA"/>
</dbReference>
<feature type="active site" description="Tele-AMP-histidine intermediate" evidence="1">
    <location>
        <position position="111"/>
    </location>
</feature>
<reference evidence="6 8" key="1">
    <citation type="journal article" date="2016" name="Plant Dis.">
        <title>Improved production of propionic acid using genome shuffling.</title>
        <authorList>
            <person name="Luna-Flores C.H."/>
            <person name="Palfreyman R.W."/>
            <person name="Kromer J.O."/>
            <person name="Nielsen L.K."/>
            <person name="Marcellin E."/>
        </authorList>
    </citation>
    <scope>NUCLEOTIDE SEQUENCE [LARGE SCALE GENOMIC DNA]</scope>
    <source>
        <strain evidence="6 8">F3E8</strain>
    </source>
</reference>
<dbReference type="InterPro" id="IPR036265">
    <property type="entry name" value="HIT-like_sf"/>
</dbReference>
<evidence type="ECO:0000313" key="6">
    <source>
        <dbReference type="EMBL" id="AOZ45996.1"/>
    </source>
</evidence>
<proteinExistence type="predicted"/>
<dbReference type="PANTHER" id="PTHR46648">
    <property type="entry name" value="HIT FAMILY PROTEIN 1"/>
    <property type="match status" value="1"/>
</dbReference>
<evidence type="ECO:0000313" key="8">
    <source>
        <dbReference type="Proteomes" id="UP000178666"/>
    </source>
</evidence>
<dbReference type="Pfam" id="PF01230">
    <property type="entry name" value="HIT"/>
    <property type="match status" value="1"/>
</dbReference>
<dbReference type="InterPro" id="IPR011146">
    <property type="entry name" value="HIT-like"/>
</dbReference>
<evidence type="ECO:0000256" key="3">
    <source>
        <dbReference type="PROSITE-ProRule" id="PRU00464"/>
    </source>
</evidence>
<dbReference type="AlphaFoldDB" id="A0AAC8YDK3"/>
<dbReference type="EMBL" id="CP015970">
    <property type="protein sequence ID" value="AOZ45996.1"/>
    <property type="molecule type" value="Genomic_DNA"/>
</dbReference>
<dbReference type="Proteomes" id="UP000178666">
    <property type="component" value="Chromosome"/>
</dbReference>
<evidence type="ECO:0000256" key="1">
    <source>
        <dbReference type="PIRSR" id="PIRSR601310-1"/>
    </source>
</evidence>
<keyword evidence="8" id="KW-1185">Reference proteome</keyword>
<dbReference type="Gene3D" id="3.30.428.10">
    <property type="entry name" value="HIT-like"/>
    <property type="match status" value="1"/>
</dbReference>
<organism evidence="5 7">
    <name type="scientific">Acidipropionibacterium acidipropionici</name>
    <dbReference type="NCBI Taxonomy" id="1748"/>
    <lineage>
        <taxon>Bacteria</taxon>
        <taxon>Bacillati</taxon>
        <taxon>Actinomycetota</taxon>
        <taxon>Actinomycetes</taxon>
        <taxon>Propionibacteriales</taxon>
        <taxon>Propionibacteriaceae</taxon>
        <taxon>Acidipropionibacterium</taxon>
    </lineage>
</organism>
<dbReference type="PROSITE" id="PS51084">
    <property type="entry name" value="HIT_2"/>
    <property type="match status" value="1"/>
</dbReference>
<reference evidence="5 7" key="2">
    <citation type="submission" date="2016-02" db="EMBL/GenBank/DDBJ databases">
        <title>Complete Genome Sequence of Propionibacterium acidipropionici ATCC 55737.</title>
        <authorList>
            <person name="Luna Flores C.H."/>
            <person name="Nielsen L.K."/>
            <person name="Marcellin E."/>
        </authorList>
    </citation>
    <scope>NUCLEOTIDE SEQUENCE [LARGE SCALE GENOMIC DNA]</scope>
    <source>
        <strain evidence="5 7">ATCC 55737</strain>
    </source>
</reference>
<name>A0AAC8YDK3_9ACTN</name>
<gene>
    <name evidence="6" type="ORF">A8L58_03890</name>
    <name evidence="5" type="ORF">AXH35_02425</name>
</gene>
<evidence type="ECO:0000259" key="4">
    <source>
        <dbReference type="PROSITE" id="PS51084"/>
    </source>
</evidence>
<dbReference type="SUPFAM" id="SSF54197">
    <property type="entry name" value="HIT-like"/>
    <property type="match status" value="1"/>
</dbReference>
<evidence type="ECO:0000313" key="5">
    <source>
        <dbReference type="EMBL" id="AMS04503.1"/>
    </source>
</evidence>
<dbReference type="InterPro" id="IPR001310">
    <property type="entry name" value="Histidine_triad_HIT"/>
</dbReference>
<evidence type="ECO:0000313" key="7">
    <source>
        <dbReference type="Proteomes" id="UP000075221"/>
    </source>
</evidence>
<dbReference type="RefSeq" id="WP_062818946.1">
    <property type="nucleotide sequence ID" value="NZ_CP014352.1"/>
</dbReference>
<sequence>MNDTDSGLDIPTQEPCAFCDYLSGARPYTILCRSDLVAVLVTREQRGIGHLLVLPVRHYPTLLESESDERHAMIDTLAWAASAIDAAFERPGIAVWQNNGIAAHQAIPHLHFHVAGTLPGGGTNFDNVPELTVDQTDRIAAKIMATSPENDFCNPD</sequence>
<evidence type="ECO:0000256" key="2">
    <source>
        <dbReference type="PIRSR" id="PIRSR601310-3"/>
    </source>
</evidence>
<protein>
    <submittedName>
        <fullName evidence="5">HIT family hydrolase</fullName>
    </submittedName>
</protein>
<dbReference type="PANTHER" id="PTHR46648:SF1">
    <property type="entry name" value="ADENOSINE 5'-MONOPHOSPHORAMIDASE HNT1"/>
    <property type="match status" value="1"/>
</dbReference>
<accession>A0AAC8YDK3</accession>
<feature type="short sequence motif" description="Histidine triad motif" evidence="2 3">
    <location>
        <begin position="109"/>
        <end position="113"/>
    </location>
</feature>
<dbReference type="GO" id="GO:0009117">
    <property type="term" value="P:nucleotide metabolic process"/>
    <property type="evidence" value="ECO:0007669"/>
    <property type="project" value="TreeGrafter"/>
</dbReference>
<feature type="domain" description="HIT" evidence="4">
    <location>
        <begin position="17"/>
        <end position="125"/>
    </location>
</feature>
<keyword evidence="5" id="KW-0378">Hydrolase</keyword>